<dbReference type="OrthoDB" id="5646674at2"/>
<evidence type="ECO:0000313" key="1">
    <source>
        <dbReference type="EMBL" id="KTC73367.1"/>
    </source>
</evidence>
<reference evidence="1 2" key="1">
    <citation type="submission" date="2015-11" db="EMBL/GenBank/DDBJ databases">
        <title>Genomic analysis of 38 Legionella species identifies large and diverse effector repertoires.</title>
        <authorList>
            <person name="Burstein D."/>
            <person name="Amaro F."/>
            <person name="Zusman T."/>
            <person name="Lifshitz Z."/>
            <person name="Cohen O."/>
            <person name="Gilbert J.A."/>
            <person name="Pupko T."/>
            <person name="Shuman H.A."/>
            <person name="Segal G."/>
        </authorList>
    </citation>
    <scope>NUCLEOTIDE SEQUENCE [LARGE SCALE GENOMIC DNA]</scope>
    <source>
        <strain evidence="1 2">WIGA</strain>
    </source>
</reference>
<comment type="caution">
    <text evidence="1">The sequence shown here is derived from an EMBL/GenBank/DDBJ whole genome shotgun (WGS) entry which is preliminary data.</text>
</comment>
<dbReference type="STRING" id="447.Lboz_2013"/>
<name>A0A0W0RQL5_LEGBO</name>
<evidence type="ECO:0000313" key="2">
    <source>
        <dbReference type="Proteomes" id="UP000054695"/>
    </source>
</evidence>
<proteinExistence type="predicted"/>
<dbReference type="Proteomes" id="UP000054695">
    <property type="component" value="Unassembled WGS sequence"/>
</dbReference>
<keyword evidence="2" id="KW-1185">Reference proteome</keyword>
<dbReference type="RefSeq" id="WP_058459644.1">
    <property type="nucleotide sequence ID" value="NZ_CAAAIY010000010.1"/>
</dbReference>
<organism evidence="1 2">
    <name type="scientific">Legionella bozemanae</name>
    <name type="common">Fluoribacter bozemanae</name>
    <dbReference type="NCBI Taxonomy" id="447"/>
    <lineage>
        <taxon>Bacteria</taxon>
        <taxon>Pseudomonadati</taxon>
        <taxon>Pseudomonadota</taxon>
        <taxon>Gammaproteobacteria</taxon>
        <taxon>Legionellales</taxon>
        <taxon>Legionellaceae</taxon>
        <taxon>Legionella</taxon>
    </lineage>
</organism>
<accession>A0A0W0RQL5</accession>
<dbReference type="EMBL" id="LNXU01000019">
    <property type="protein sequence ID" value="KTC73367.1"/>
    <property type="molecule type" value="Genomic_DNA"/>
</dbReference>
<gene>
    <name evidence="1" type="ORF">Lboz_2013</name>
</gene>
<protein>
    <submittedName>
        <fullName evidence="1">Uncharacterized protein</fullName>
    </submittedName>
</protein>
<dbReference type="PATRIC" id="fig|447.4.peg.2141"/>
<dbReference type="AlphaFoldDB" id="A0A0W0RQL5"/>
<sequence>MSIVTLFEQLASTTHHKINLDELLKEKDVNIQQVFANNDASFLKALFNEKAILADRTTIFDL</sequence>